<feature type="transmembrane region" description="Helical" evidence="7">
    <location>
        <begin position="275"/>
        <end position="294"/>
    </location>
</feature>
<evidence type="ECO:0000313" key="10">
    <source>
        <dbReference type="Proteomes" id="UP001170481"/>
    </source>
</evidence>
<keyword evidence="6 7" id="KW-0472">Membrane</keyword>
<sequence length="306" mass="34107">MALPDALQRYLSRHWGDRAEALWGLALSGPAMLLMLVLLIGPLLAITLLSFSDWQLGMPTMGWVGVDNYRQLAADDVFWQAVRNTAVYVLVVMVGAVGLGLLLALLIEGCTRGKAIYRTLFFLPVMASLAAMTIVWEFLLHPEFGLINQLLMMLGGEPRSWLRDEDWALVALCVIGIWHQAGFNMVLFMAGLTAVPRTLYEAADMDGIPRGFSRFRLITWPLLGPVTLFVVVMTAINAFQVFDTVQILTQGGPSHTTEVLLLTLYREGFEFFRTGYAAAMTVVFLGAVMLITLLKTRFLEKRVHYS</sequence>
<comment type="similarity">
    <text evidence="7">Belongs to the binding-protein-dependent transport system permease family.</text>
</comment>
<dbReference type="Pfam" id="PF00528">
    <property type="entry name" value="BPD_transp_1"/>
    <property type="match status" value="1"/>
</dbReference>
<evidence type="ECO:0000256" key="5">
    <source>
        <dbReference type="ARBA" id="ARBA00022989"/>
    </source>
</evidence>
<dbReference type="CDD" id="cd06261">
    <property type="entry name" value="TM_PBP2"/>
    <property type="match status" value="1"/>
</dbReference>
<gene>
    <name evidence="9" type="ORF">Q4535_05245</name>
</gene>
<feature type="transmembrane region" description="Helical" evidence="7">
    <location>
        <begin position="86"/>
        <end position="107"/>
    </location>
</feature>
<evidence type="ECO:0000256" key="7">
    <source>
        <dbReference type="RuleBase" id="RU363032"/>
    </source>
</evidence>
<evidence type="ECO:0000256" key="1">
    <source>
        <dbReference type="ARBA" id="ARBA00004651"/>
    </source>
</evidence>
<dbReference type="SUPFAM" id="SSF161098">
    <property type="entry name" value="MetI-like"/>
    <property type="match status" value="1"/>
</dbReference>
<dbReference type="Gene3D" id="1.10.3720.10">
    <property type="entry name" value="MetI-like"/>
    <property type="match status" value="1"/>
</dbReference>
<dbReference type="InterPro" id="IPR035906">
    <property type="entry name" value="MetI-like_sf"/>
</dbReference>
<protein>
    <submittedName>
        <fullName evidence="9">Sugar ABC transporter permease</fullName>
    </submittedName>
</protein>
<evidence type="ECO:0000256" key="3">
    <source>
        <dbReference type="ARBA" id="ARBA00022475"/>
    </source>
</evidence>
<comment type="subcellular location">
    <subcellularLocation>
        <location evidence="1 7">Cell membrane</location>
        <topology evidence="1 7">Multi-pass membrane protein</topology>
    </subcellularLocation>
</comment>
<dbReference type="EMBL" id="JAUORK010000004">
    <property type="protein sequence ID" value="MDO6671520.1"/>
    <property type="molecule type" value="Genomic_DNA"/>
</dbReference>
<organism evidence="9 10">
    <name type="scientific">Cobetia amphilecti</name>
    <dbReference type="NCBI Taxonomy" id="1055104"/>
    <lineage>
        <taxon>Bacteria</taxon>
        <taxon>Pseudomonadati</taxon>
        <taxon>Pseudomonadota</taxon>
        <taxon>Gammaproteobacteria</taxon>
        <taxon>Oceanospirillales</taxon>
        <taxon>Halomonadaceae</taxon>
        <taxon>Cobetia</taxon>
    </lineage>
</organism>
<feature type="transmembrane region" description="Helical" evidence="7">
    <location>
        <begin position="167"/>
        <end position="196"/>
    </location>
</feature>
<reference evidence="9" key="1">
    <citation type="submission" date="2023-07" db="EMBL/GenBank/DDBJ databases">
        <title>Genome content predicts the carbon catabolic preferences of heterotrophic bacteria.</title>
        <authorList>
            <person name="Gralka M."/>
        </authorList>
    </citation>
    <scope>NUCLEOTIDE SEQUENCE</scope>
    <source>
        <strain evidence="9">C2R13</strain>
    </source>
</reference>
<dbReference type="GO" id="GO:0055085">
    <property type="term" value="P:transmembrane transport"/>
    <property type="evidence" value="ECO:0007669"/>
    <property type="project" value="InterPro"/>
</dbReference>
<evidence type="ECO:0000313" key="9">
    <source>
        <dbReference type="EMBL" id="MDO6671520.1"/>
    </source>
</evidence>
<feature type="domain" description="ABC transmembrane type-1" evidence="8">
    <location>
        <begin position="82"/>
        <end position="295"/>
    </location>
</feature>
<comment type="caution">
    <text evidence="9">The sequence shown here is derived from an EMBL/GenBank/DDBJ whole genome shotgun (WGS) entry which is preliminary data.</text>
</comment>
<name>A0AAP4TW87_9GAMM</name>
<evidence type="ECO:0000256" key="4">
    <source>
        <dbReference type="ARBA" id="ARBA00022692"/>
    </source>
</evidence>
<keyword evidence="5 7" id="KW-1133">Transmembrane helix</keyword>
<evidence type="ECO:0000256" key="6">
    <source>
        <dbReference type="ARBA" id="ARBA00023136"/>
    </source>
</evidence>
<dbReference type="Proteomes" id="UP001170481">
    <property type="component" value="Unassembled WGS sequence"/>
</dbReference>
<feature type="transmembrane region" description="Helical" evidence="7">
    <location>
        <begin position="119"/>
        <end position="139"/>
    </location>
</feature>
<dbReference type="InterPro" id="IPR051393">
    <property type="entry name" value="ABC_transporter_permease"/>
</dbReference>
<proteinExistence type="inferred from homology"/>
<dbReference type="PANTHER" id="PTHR30193">
    <property type="entry name" value="ABC TRANSPORTER PERMEASE PROTEIN"/>
    <property type="match status" value="1"/>
</dbReference>
<evidence type="ECO:0000256" key="2">
    <source>
        <dbReference type="ARBA" id="ARBA00022448"/>
    </source>
</evidence>
<dbReference type="AlphaFoldDB" id="A0AAP4TW87"/>
<accession>A0AAP4TW87</accession>
<keyword evidence="4 7" id="KW-0812">Transmembrane</keyword>
<evidence type="ECO:0000259" key="8">
    <source>
        <dbReference type="PROSITE" id="PS50928"/>
    </source>
</evidence>
<dbReference type="PROSITE" id="PS50928">
    <property type="entry name" value="ABC_TM1"/>
    <property type="match status" value="1"/>
</dbReference>
<feature type="transmembrane region" description="Helical" evidence="7">
    <location>
        <begin position="217"/>
        <end position="239"/>
    </location>
</feature>
<keyword evidence="2 7" id="KW-0813">Transport</keyword>
<dbReference type="RefSeq" id="WP_303593134.1">
    <property type="nucleotide sequence ID" value="NZ_JAUORK010000004.1"/>
</dbReference>
<dbReference type="PANTHER" id="PTHR30193:SF37">
    <property type="entry name" value="INNER MEMBRANE ABC TRANSPORTER PERMEASE PROTEIN YCJO"/>
    <property type="match status" value="1"/>
</dbReference>
<keyword evidence="3" id="KW-1003">Cell membrane</keyword>
<feature type="transmembrane region" description="Helical" evidence="7">
    <location>
        <begin position="21"/>
        <end position="51"/>
    </location>
</feature>
<dbReference type="InterPro" id="IPR000515">
    <property type="entry name" value="MetI-like"/>
</dbReference>
<dbReference type="GO" id="GO:0005886">
    <property type="term" value="C:plasma membrane"/>
    <property type="evidence" value="ECO:0007669"/>
    <property type="project" value="UniProtKB-SubCell"/>
</dbReference>